<dbReference type="EMBL" id="GEEE01010220">
    <property type="protein sequence ID" value="JAP53005.1"/>
    <property type="molecule type" value="Transcribed_RNA"/>
</dbReference>
<reference evidence="4" key="1">
    <citation type="submission" date="2016-01" db="EMBL/GenBank/DDBJ databases">
        <title>Reference transcriptome for the parasite Schistocephalus solidus: insights into the molecular evolution of parasitism.</title>
        <authorList>
            <person name="Hebert F.O."/>
            <person name="Grambauer S."/>
            <person name="Barber I."/>
            <person name="Landry C.R."/>
            <person name="Aubin-Horth N."/>
        </authorList>
    </citation>
    <scope>NUCLEOTIDE SEQUENCE</scope>
</reference>
<keyword evidence="2" id="KW-1133">Transmembrane helix</keyword>
<keyword evidence="2" id="KW-0472">Membrane</keyword>
<gene>
    <name evidence="4" type="ORF">TR153399</name>
</gene>
<protein>
    <submittedName>
        <fullName evidence="4">Uncharacterized protein</fullName>
    </submittedName>
</protein>
<keyword evidence="3" id="KW-0732">Signal</keyword>
<keyword evidence="2" id="KW-0812">Transmembrane</keyword>
<name>A0A0X3PM53_SCHSO</name>
<evidence type="ECO:0000313" key="4">
    <source>
        <dbReference type="EMBL" id="JAP53005.1"/>
    </source>
</evidence>
<evidence type="ECO:0000256" key="2">
    <source>
        <dbReference type="SAM" id="Phobius"/>
    </source>
</evidence>
<evidence type="ECO:0000256" key="3">
    <source>
        <dbReference type="SAM" id="SignalP"/>
    </source>
</evidence>
<proteinExistence type="predicted"/>
<feature type="compositionally biased region" description="Basic and acidic residues" evidence="1">
    <location>
        <begin position="639"/>
        <end position="652"/>
    </location>
</feature>
<feature type="chain" id="PRO_5007051210" evidence="3">
    <location>
        <begin position="23"/>
        <end position="700"/>
    </location>
</feature>
<feature type="region of interest" description="Disordered" evidence="1">
    <location>
        <begin position="585"/>
        <end position="657"/>
    </location>
</feature>
<feature type="region of interest" description="Disordered" evidence="1">
    <location>
        <begin position="675"/>
        <end position="700"/>
    </location>
</feature>
<dbReference type="AlphaFoldDB" id="A0A0X3PM53"/>
<accession>A0A0X3PM53</accession>
<sequence>MKPLDHLCLHLLLSCVLTVTSSSSILDVPQKPPVITPEAGRKQAVNVSKDSHGLQSDEPQGPSVELNYGISADRRGILSCEVGLDAEAQKRLRTASATADAVSSVYLMCPQVQTSICYFDCTPSCTFEGEGSATVCKVPQILGNVVKSCDYRILNSATILVKYTVNMEALDSTGIWSCEYQGVRSRPLLLQAAEQQSLTKLPPFPVAPPTQSITTESVTVESIAADALRDTEVDAIAVSNGPMDRNRENGLYILNMLSHTQPEVILVLIIVVVLTMLVNSALILRCCLTSSYFKSLRRGKPDQRLGRLLCLGSRADKPCQKPEVTVHPLPVQAGHYYYQPQSSVTFLPHSDCSSNFAEPYARATPAYAHVRPFMGRGGSGSDVQSLAGSQSDQCLPVRLPPGGVGGSRLPAHTCIAATRSHETLSITSSARGSREYFLPSDPVTGHVLPSVYCLKTSEGSVAAGAAAAAAASAAAVAVAAATKDANQEAARRWSASHLGSSKDQLRGVSHSHHYPPSTVSTTIYDDLSASSYHAVTPMLVRLPAGETGIILCHRPDSLSAAGTSAMATHPIVVANDYTVTGCAATQVPPPQSPSIDENCTVSTQSTESGEYGNGKVLWAFPSRHGRQCLPSPPPPPPPPREEDQFSARKKKEEEEEEALVEKKRLLIYARPDTEMPVKKTKSSELPCTKEPYVLLSGTNP</sequence>
<organism evidence="4">
    <name type="scientific">Schistocephalus solidus</name>
    <name type="common">Tapeworm</name>
    <dbReference type="NCBI Taxonomy" id="70667"/>
    <lineage>
        <taxon>Eukaryota</taxon>
        <taxon>Metazoa</taxon>
        <taxon>Spiralia</taxon>
        <taxon>Lophotrochozoa</taxon>
        <taxon>Platyhelminthes</taxon>
        <taxon>Cestoda</taxon>
        <taxon>Eucestoda</taxon>
        <taxon>Diphyllobothriidea</taxon>
        <taxon>Diphyllobothriidae</taxon>
        <taxon>Schistocephalus</taxon>
    </lineage>
</organism>
<feature type="compositionally biased region" description="Polar residues" evidence="1">
    <location>
        <begin position="593"/>
        <end position="608"/>
    </location>
</feature>
<evidence type="ECO:0000256" key="1">
    <source>
        <dbReference type="SAM" id="MobiDB-lite"/>
    </source>
</evidence>
<feature type="signal peptide" evidence="3">
    <location>
        <begin position="1"/>
        <end position="22"/>
    </location>
</feature>
<feature type="transmembrane region" description="Helical" evidence="2">
    <location>
        <begin position="264"/>
        <end position="288"/>
    </location>
</feature>